<reference evidence="1 2" key="1">
    <citation type="submission" date="2024-02" db="EMBL/GenBank/DDBJ databases">
        <authorList>
            <person name="Chen Y."/>
            <person name="Shah S."/>
            <person name="Dougan E. K."/>
            <person name="Thang M."/>
            <person name="Chan C."/>
        </authorList>
    </citation>
    <scope>NUCLEOTIDE SEQUENCE [LARGE SCALE GENOMIC DNA]</scope>
</reference>
<gene>
    <name evidence="1" type="ORF">CCMP2556_LOCUS48600</name>
</gene>
<evidence type="ECO:0000313" key="2">
    <source>
        <dbReference type="Proteomes" id="UP001642484"/>
    </source>
</evidence>
<dbReference type="EMBL" id="CAXAMN010026495">
    <property type="protein sequence ID" value="CAK9103488.1"/>
    <property type="molecule type" value="Genomic_DNA"/>
</dbReference>
<accession>A0ABP0RS74</accession>
<organism evidence="1 2">
    <name type="scientific">Durusdinium trenchii</name>
    <dbReference type="NCBI Taxonomy" id="1381693"/>
    <lineage>
        <taxon>Eukaryota</taxon>
        <taxon>Sar</taxon>
        <taxon>Alveolata</taxon>
        <taxon>Dinophyceae</taxon>
        <taxon>Suessiales</taxon>
        <taxon>Symbiodiniaceae</taxon>
        <taxon>Durusdinium</taxon>
    </lineage>
</organism>
<comment type="caution">
    <text evidence="1">The sequence shown here is derived from an EMBL/GenBank/DDBJ whole genome shotgun (WGS) entry which is preliminary data.</text>
</comment>
<evidence type="ECO:0000313" key="1">
    <source>
        <dbReference type="EMBL" id="CAK9103488.1"/>
    </source>
</evidence>
<keyword evidence="2" id="KW-1185">Reference proteome</keyword>
<proteinExistence type="predicted"/>
<name>A0ABP0RS74_9DINO</name>
<dbReference type="Proteomes" id="UP001642484">
    <property type="component" value="Unassembled WGS sequence"/>
</dbReference>
<protein>
    <submittedName>
        <fullName evidence="1">Uncharacterized protein</fullName>
    </submittedName>
</protein>
<sequence>MESIMPAMCMRVPEFKAVKEQARSAAAYVVQRHYSEDGVGPKAAHRTQAEKKRQGLVSIDAAVIKGKARLHGERSRNKNYRQMDKSVLLANARGLKETKVGDSSWWSLCNCAAESSLVQSVQVTTSLARSLEEQQELEAHGWGGASCHRAPWIHTSLCPDTSEAGREREGEGRQQSFSHLGEARWMVDEEQSTWPKWSFLFKSYLAFIEEGFVNDLERVEKDLEQDLKLTEYKEEVQKRAKKLYAYLVSFVRSVTDTDGFRAWQGLCRELQPKTRQRELGIIQAVVAFPQFEKGKILGGIMKYEKLVGECERLAGSSLDENLKSHALALAMRRRSWRKWWRATFWTPPPELHRLRRARQRRIWEIKTPPMLESDLAEEGEMHLRLLVAFKKWLWTQEEFVEVDEYPLVDLKDWGEFDQVNLQQEPEGAGILDVSGEMLENVDSGQLMSRRKSMWNAMESSSNSDNALPRHGMTTWAKWHTTKGYNHTLLTQQSSTSRVDDLQLVGSQHDVEKLLDSFRNRNGHLKYKDPAHLRLRGAFLKRHFASVGSGPMTVRMDQKYVKKLADLLDLHANKGKLTPTTGTFQKRLQGQPLSREESRLCKTCVGVLLYMSTKRPDIQCAVRQLASKVTGPDALDKKELKERSLHGQRLGRRQNFKEIYVTQPHVPQRQFLLECISKPKAHMIALSSCQGELISADSAVSGMADGIYIKRMLEAVLNMKVVLELRIDSCDLALIVLNAASVGAWSLLTEMGYQLLQTGMMMVAFNALVFILFCLRDYFRSSSWSRTRFNIFGESAEMESYGMNLMEEMSITYFLKETQVTDAVEKFEGKQEYFVENPNWGRDGGQWLHRRLCYEPEQEEEIPESGTRFLNGEDDKHRQWYHFDAEKKTLGHLAKAKGKRERKAALTTSRLEEISRTNVKEIPASFVNDLDDVKGMRTAIVSATPFKCLQLDRGYLVHDEALRIPDVQFEEVIQVPIFDGNQHGGHYVALLRREGQWIEKNDGQQPIYFDLPQYIWKACSCGALHVLHVPERGSSDVLDLALVIDTFLVLFHYQIGWRCDRYPVVNLQNGFDIGPDSQANSNVSEWNPEFTLAVEEDSSPSGSKSPGSRLIPIEALAQQQLAELRIRWQASEMRLRGWQRQNGRVEEVQEQEQLLLLRGGPAVAAATGAKEFDLGWKINGPRTAKWCLSYLSLLKDWDWKGITSVFDRLQTVEYSRAERARDAESKAMGLSSKLALEEQFVFGSLVRTAGTFMVCPTLLQHVKEETEREVLLAKNLCKAKEERELAAPWRVVGRYRWKRQEGWCGRLGRGIGQYNSICVLLWDITLGRPRDEAKVKIGNAFTRFSAWLLRLALFFQVFATMENPRKSRIWLCGPLAAVMRKKYVFLASYRGKPFRKATAFVPVNFELKRLNDTLCKGGKRGICLYAQKPRIHLRGRDHNGHWLTRTAQPYPVRMCNAIAKDFYDARCARRASNFEKSLT</sequence>